<evidence type="ECO:0000313" key="2">
    <source>
        <dbReference type="EMBL" id="SOH04894.1"/>
    </source>
</evidence>
<dbReference type="RefSeq" id="WP_099325558.1">
    <property type="nucleotide sequence ID" value="NZ_LT934425.1"/>
</dbReference>
<keyword evidence="3" id="KW-1185">Reference proteome</keyword>
<reference evidence="3" key="1">
    <citation type="submission" date="2017-10" db="EMBL/GenBank/DDBJ databases">
        <authorList>
            <person name="Frank J."/>
        </authorList>
    </citation>
    <scope>NUCLEOTIDE SEQUENCE [LARGE SCALE GENOMIC DNA]</scope>
</reference>
<evidence type="ECO:0000256" key="1">
    <source>
        <dbReference type="SAM" id="Phobius"/>
    </source>
</evidence>
<dbReference type="Proteomes" id="UP000221734">
    <property type="component" value="Chromosome Kuenenia_stuttgartiensis_MBR1"/>
</dbReference>
<protein>
    <submittedName>
        <fullName evidence="2">Dicarboxylate transport</fullName>
    </submittedName>
</protein>
<sequence length="844" mass="93897">MSYIKNIAIRSFFISGIIFFLLCGVYFSIPVILEKKILPLLFNKAGFVQSTGKIRKFGFTGLDVTSVRLGNPENPSISLDSIRIDYSLMGLARRHIKKIIISGVEIRAEFKDGKMGIPGIDFGKLFRNSSNTGREQQTVSQRIPINIGELEIRHAAVLLKSGVEDFYIPFSMRIYPVFENKEEQPSGYAIQYRLDPQHANIFHGVRIKSRINGSAMYNFTTSDLALRLDLTDMDVVYNDLQFKNTSKDVPLIITITRTKNIVQMHFNRFSVMSLLPFEVSMNPDSHLTVNMDEDTLNAEGSVKVFLKKELMNNDPHIGLKLGQSAELPIFLKGETQGKQWRFSLNSAGTSHPLTFSRGTETMTLFPKELSIQGEGLNTSGSLQFDANLTHVRYKGDNMHILIPLVSLQGSGLLNSTESSSLRAFVQITDAECASHDFNARKIQAKIPIQWPFPASEDNDSIAEDTNYPYVAIDDINYGGINIGSIVATPYQNGANLHFTGLFKGLLFPGFNVNFKGMAGLNDENTFISKVDFNSAEPEKTLQFELSSVASQFSGIFFNGIADIRGNWSFDGTRGTSTGMVLLRNTKIDSPQKKMTIEGVELQLAMSDLLNLRSDPGQVLKFQRFTWGDIEISEGEASFQIESPSSLFLKKSSFLWCGGNVYTHGLRLKPGNDGLDIICYCDRLRLATVLKQFHLASAEGEGSVNGRLPISYKNGEIKIADGFLYSTPGEGGIIRFNTETLIPGAAGTQKGIQTDVAMEALKDFHYDWAKLSLLSKGEDLHVYLQMEGAPVNLLPFAYTKKSGLVKAKGEPKARFQKILFHFNFTLPIDELLHYSAGLGELLQYQ</sequence>
<dbReference type="Pfam" id="PF11739">
    <property type="entry name" value="YdbH-like"/>
    <property type="match status" value="1"/>
</dbReference>
<dbReference type="KEGG" id="kst:KSMBR1_2406"/>
<name>A0A2C9CGM6_KUEST</name>
<feature type="transmembrane region" description="Helical" evidence="1">
    <location>
        <begin position="12"/>
        <end position="33"/>
    </location>
</feature>
<proteinExistence type="predicted"/>
<dbReference type="OrthoDB" id="5429826at2"/>
<dbReference type="AlphaFoldDB" id="A0A2C9CGM6"/>
<keyword evidence="1" id="KW-0472">Membrane</keyword>
<accession>A0A2C9CGM6</accession>
<gene>
    <name evidence="2" type="ORF">KSMBR1_2406</name>
</gene>
<dbReference type="InterPro" id="IPR021730">
    <property type="entry name" value="YdbH"/>
</dbReference>
<organism evidence="2 3">
    <name type="scientific">Kuenenia stuttgartiensis</name>
    <dbReference type="NCBI Taxonomy" id="174633"/>
    <lineage>
        <taxon>Bacteria</taxon>
        <taxon>Pseudomonadati</taxon>
        <taxon>Planctomycetota</taxon>
        <taxon>Candidatus Brocadiia</taxon>
        <taxon>Candidatus Brocadiales</taxon>
        <taxon>Candidatus Brocadiaceae</taxon>
        <taxon>Candidatus Kuenenia</taxon>
    </lineage>
</organism>
<keyword evidence="1" id="KW-0812">Transmembrane</keyword>
<keyword evidence="1" id="KW-1133">Transmembrane helix</keyword>
<evidence type="ECO:0000313" key="3">
    <source>
        <dbReference type="Proteomes" id="UP000221734"/>
    </source>
</evidence>
<dbReference type="EMBL" id="LT934425">
    <property type="protein sequence ID" value="SOH04894.1"/>
    <property type="molecule type" value="Genomic_DNA"/>
</dbReference>